<dbReference type="Proteomes" id="UP000254720">
    <property type="component" value="Unassembled WGS sequence"/>
</dbReference>
<proteinExistence type="predicted"/>
<dbReference type="EMBL" id="QQAX01000002">
    <property type="protein sequence ID" value="RDI48654.1"/>
    <property type="molecule type" value="Genomic_DNA"/>
</dbReference>
<comment type="caution">
    <text evidence="2">The sequence shown here is derived from an EMBL/GenBank/DDBJ whole genome shotgun (WGS) entry which is preliminary data.</text>
</comment>
<protein>
    <submittedName>
        <fullName evidence="2">Uncharacterized protein</fullName>
    </submittedName>
</protein>
<evidence type="ECO:0000313" key="3">
    <source>
        <dbReference type="Proteomes" id="UP000254720"/>
    </source>
</evidence>
<feature type="transmembrane region" description="Helical" evidence="1">
    <location>
        <begin position="12"/>
        <end position="30"/>
    </location>
</feature>
<organism evidence="2 3">
    <name type="scientific">Aquicella lusitana</name>
    <dbReference type="NCBI Taxonomy" id="254246"/>
    <lineage>
        <taxon>Bacteria</taxon>
        <taxon>Pseudomonadati</taxon>
        <taxon>Pseudomonadota</taxon>
        <taxon>Gammaproteobacteria</taxon>
        <taxon>Legionellales</taxon>
        <taxon>Coxiellaceae</taxon>
        <taxon>Aquicella</taxon>
    </lineage>
</organism>
<dbReference type="RefSeq" id="WP_267896339.1">
    <property type="nucleotide sequence ID" value="NZ_LR699114.1"/>
</dbReference>
<keyword evidence="3" id="KW-1185">Reference proteome</keyword>
<gene>
    <name evidence="2" type="ORF">C8D86_10282</name>
</gene>
<evidence type="ECO:0000256" key="1">
    <source>
        <dbReference type="SAM" id="Phobius"/>
    </source>
</evidence>
<reference evidence="2 3" key="1">
    <citation type="submission" date="2018-07" db="EMBL/GenBank/DDBJ databases">
        <title>Genomic Encyclopedia of Type Strains, Phase IV (KMG-IV): sequencing the most valuable type-strain genomes for metagenomic binning, comparative biology and taxonomic classification.</title>
        <authorList>
            <person name="Goeker M."/>
        </authorList>
    </citation>
    <scope>NUCLEOTIDE SEQUENCE [LARGE SCALE GENOMIC DNA]</scope>
    <source>
        <strain evidence="2 3">DSM 16500</strain>
    </source>
</reference>
<evidence type="ECO:0000313" key="2">
    <source>
        <dbReference type="EMBL" id="RDI48654.1"/>
    </source>
</evidence>
<keyword evidence="1" id="KW-0812">Transmembrane</keyword>
<accession>A0A370H102</accession>
<name>A0A370H102_9COXI</name>
<sequence>MKDTVFKIDFELIAGFIFRLFFVAGGKWYLPMDRALRMTALL</sequence>
<keyword evidence="1" id="KW-0472">Membrane</keyword>
<keyword evidence="1" id="KW-1133">Transmembrane helix</keyword>
<dbReference type="AlphaFoldDB" id="A0A370H102"/>